<dbReference type="InterPro" id="IPR005837">
    <property type="entry name" value="FliP"/>
</dbReference>
<evidence type="ECO:0000256" key="13">
    <source>
        <dbReference type="SAM" id="Phobius"/>
    </source>
</evidence>
<evidence type="ECO:0000256" key="3">
    <source>
        <dbReference type="ARBA" id="ARBA00021714"/>
    </source>
</evidence>
<keyword evidence="12" id="KW-1006">Bacterial flagellum protein export</keyword>
<name>A0A645EI06_9ZZZZ</name>
<proteinExistence type="predicted"/>
<keyword evidence="14" id="KW-0969">Cilium</keyword>
<keyword evidence="10 13" id="KW-0472">Membrane</keyword>
<evidence type="ECO:0000256" key="5">
    <source>
        <dbReference type="ARBA" id="ARBA00022475"/>
    </source>
</evidence>
<comment type="caution">
    <text evidence="14">The sequence shown here is derived from an EMBL/GenBank/DDBJ whole genome shotgun (WGS) entry which is preliminary data.</text>
</comment>
<keyword evidence="7" id="KW-1005">Bacterial flagellum biogenesis</keyword>
<evidence type="ECO:0000256" key="6">
    <source>
        <dbReference type="ARBA" id="ARBA00022692"/>
    </source>
</evidence>
<dbReference type="Pfam" id="PF00813">
    <property type="entry name" value="FliP"/>
    <property type="match status" value="1"/>
</dbReference>
<evidence type="ECO:0000256" key="2">
    <source>
        <dbReference type="ARBA" id="ARBA00004651"/>
    </source>
</evidence>
<dbReference type="EMBL" id="VSSQ01047563">
    <property type="protein sequence ID" value="MPN01571.1"/>
    <property type="molecule type" value="Genomic_DNA"/>
</dbReference>
<gene>
    <name evidence="14" type="primary">fliP_15</name>
    <name evidence="14" type="ORF">SDC9_148781</name>
</gene>
<keyword evidence="6 13" id="KW-0812">Transmembrane</keyword>
<dbReference type="GO" id="GO:0044781">
    <property type="term" value="P:bacterial-type flagellum organization"/>
    <property type="evidence" value="ECO:0007669"/>
    <property type="project" value="UniProtKB-KW"/>
</dbReference>
<dbReference type="PROSITE" id="PS01061">
    <property type="entry name" value="FLIP_2"/>
    <property type="match status" value="1"/>
</dbReference>
<dbReference type="GO" id="GO:0009425">
    <property type="term" value="C:bacterial-type flagellum basal body"/>
    <property type="evidence" value="ECO:0007669"/>
    <property type="project" value="UniProtKB-SubCell"/>
</dbReference>
<protein>
    <recommendedName>
        <fullName evidence="3">Flagellar biosynthetic protein FliP</fullName>
    </recommendedName>
</protein>
<keyword evidence="9 13" id="KW-1133">Transmembrane helix</keyword>
<evidence type="ECO:0000256" key="7">
    <source>
        <dbReference type="ARBA" id="ARBA00022795"/>
    </source>
</evidence>
<keyword evidence="5" id="KW-1003">Cell membrane</keyword>
<evidence type="ECO:0000256" key="10">
    <source>
        <dbReference type="ARBA" id="ARBA00023136"/>
    </source>
</evidence>
<keyword evidence="11" id="KW-0975">Bacterial flagellum</keyword>
<accession>A0A645EI06</accession>
<evidence type="ECO:0000256" key="8">
    <source>
        <dbReference type="ARBA" id="ARBA00022927"/>
    </source>
</evidence>
<dbReference type="GO" id="GO:0009306">
    <property type="term" value="P:protein secretion"/>
    <property type="evidence" value="ECO:0007669"/>
    <property type="project" value="InterPro"/>
</dbReference>
<keyword evidence="8" id="KW-0653">Protein transport</keyword>
<keyword evidence="14" id="KW-0966">Cell projection</keyword>
<dbReference type="GO" id="GO:0005886">
    <property type="term" value="C:plasma membrane"/>
    <property type="evidence" value="ECO:0007669"/>
    <property type="project" value="UniProtKB-SubCell"/>
</dbReference>
<keyword evidence="14" id="KW-0282">Flagellum</keyword>
<dbReference type="PROSITE" id="PS01060">
    <property type="entry name" value="FLIP_1"/>
    <property type="match status" value="1"/>
</dbReference>
<dbReference type="PANTHER" id="PTHR30587">
    <property type="entry name" value="FLAGELLAR BIOSYNTHETIC PROTEIN FLIP"/>
    <property type="match status" value="1"/>
</dbReference>
<organism evidence="14">
    <name type="scientific">bioreactor metagenome</name>
    <dbReference type="NCBI Taxonomy" id="1076179"/>
    <lineage>
        <taxon>unclassified sequences</taxon>
        <taxon>metagenomes</taxon>
        <taxon>ecological metagenomes</taxon>
    </lineage>
</organism>
<reference evidence="14" key="1">
    <citation type="submission" date="2019-08" db="EMBL/GenBank/DDBJ databases">
        <authorList>
            <person name="Kucharzyk K."/>
            <person name="Murdoch R.W."/>
            <person name="Higgins S."/>
            <person name="Loffler F."/>
        </authorList>
    </citation>
    <scope>NUCLEOTIDE SEQUENCE</scope>
</reference>
<sequence>MQPVREYMLKQTYQSDLEYFVSASGTDEENIDVADIPNSVLIPAYMTSEIKRGFEIGFFLYIPFVVIDMIVASVLMSMGMMMLPPTVISLPFKLLLFVLVDGWMLTVKTLISSFA</sequence>
<dbReference type="PRINTS" id="PR00951">
    <property type="entry name" value="FLGBIOSNFLIP"/>
</dbReference>
<dbReference type="InterPro" id="IPR005838">
    <property type="entry name" value="T3SS_IM_P"/>
</dbReference>
<keyword evidence="4" id="KW-0813">Transport</keyword>
<evidence type="ECO:0000256" key="12">
    <source>
        <dbReference type="ARBA" id="ARBA00023225"/>
    </source>
</evidence>
<comment type="subcellular location">
    <subcellularLocation>
        <location evidence="1">Bacterial flagellum basal body</location>
    </subcellularLocation>
    <subcellularLocation>
        <location evidence="2">Cell membrane</location>
        <topology evidence="2">Multi-pass membrane protein</topology>
    </subcellularLocation>
</comment>
<dbReference type="PRINTS" id="PR01302">
    <property type="entry name" value="TYPE3IMPPROT"/>
</dbReference>
<evidence type="ECO:0000313" key="14">
    <source>
        <dbReference type="EMBL" id="MPN01571.1"/>
    </source>
</evidence>
<evidence type="ECO:0000256" key="1">
    <source>
        <dbReference type="ARBA" id="ARBA00004117"/>
    </source>
</evidence>
<evidence type="ECO:0000256" key="4">
    <source>
        <dbReference type="ARBA" id="ARBA00022448"/>
    </source>
</evidence>
<dbReference type="PANTHER" id="PTHR30587:SF0">
    <property type="entry name" value="FLAGELLAR BIOSYNTHETIC PROTEIN FLIP"/>
    <property type="match status" value="1"/>
</dbReference>
<dbReference type="AlphaFoldDB" id="A0A645EI06"/>
<evidence type="ECO:0000256" key="9">
    <source>
        <dbReference type="ARBA" id="ARBA00022989"/>
    </source>
</evidence>
<feature type="transmembrane region" description="Helical" evidence="13">
    <location>
        <begin position="58"/>
        <end position="82"/>
    </location>
</feature>
<evidence type="ECO:0000256" key="11">
    <source>
        <dbReference type="ARBA" id="ARBA00023143"/>
    </source>
</evidence>
<feature type="transmembrane region" description="Helical" evidence="13">
    <location>
        <begin position="94"/>
        <end position="111"/>
    </location>
</feature>